<gene>
    <name evidence="1" type="ORF">FH759_08215</name>
</gene>
<evidence type="ECO:0000313" key="2">
    <source>
        <dbReference type="Proteomes" id="UP000483078"/>
    </source>
</evidence>
<dbReference type="Proteomes" id="UP000483078">
    <property type="component" value="Unassembled WGS sequence"/>
</dbReference>
<proteinExistence type="predicted"/>
<dbReference type="Gene3D" id="3.40.50.300">
    <property type="entry name" value="P-loop containing nucleotide triphosphate hydrolases"/>
    <property type="match status" value="1"/>
</dbReference>
<dbReference type="InterPro" id="IPR027417">
    <property type="entry name" value="P-loop_NTPase"/>
</dbReference>
<accession>A0A7C9LNS8</accession>
<reference evidence="1 2" key="1">
    <citation type="submission" date="2019-06" db="EMBL/GenBank/DDBJ databases">
        <title>Enrichment of Autotrophic Halophilic Microorganisms from Red Sea Brine Pool Using Microbial Electrosynthesis System.</title>
        <authorList>
            <person name="Alqahtani M.F."/>
            <person name="Bajracharya S."/>
            <person name="Katuri K.P."/>
            <person name="Ali M."/>
            <person name="Saikaly P.E."/>
        </authorList>
    </citation>
    <scope>NUCLEOTIDE SEQUENCE [LARGE SCALE GENOMIC DNA]</scope>
    <source>
        <strain evidence="1">MES6</strain>
    </source>
</reference>
<comment type="caution">
    <text evidence="1">The sequence shown here is derived from an EMBL/GenBank/DDBJ whole genome shotgun (WGS) entry which is preliminary data.</text>
</comment>
<dbReference type="EMBL" id="VENJ01000010">
    <property type="protein sequence ID" value="MTJ04660.1"/>
    <property type="molecule type" value="Genomic_DNA"/>
</dbReference>
<protein>
    <submittedName>
        <fullName evidence="1">Nodulation protein NodH</fullName>
    </submittedName>
</protein>
<name>A0A7C9LNS8_9RHOB</name>
<dbReference type="SUPFAM" id="SSF52540">
    <property type="entry name" value="P-loop containing nucleoside triphosphate hydrolases"/>
    <property type="match status" value="1"/>
</dbReference>
<dbReference type="RefSeq" id="WP_273249359.1">
    <property type="nucleotide sequence ID" value="NZ_VENJ01000010.1"/>
</dbReference>
<evidence type="ECO:0000313" key="1">
    <source>
        <dbReference type="EMBL" id="MTJ04660.1"/>
    </source>
</evidence>
<organism evidence="1 2">
    <name type="scientific">Sediminimonas qiaohouensis</name>
    <dbReference type="NCBI Taxonomy" id="552061"/>
    <lineage>
        <taxon>Bacteria</taxon>
        <taxon>Pseudomonadati</taxon>
        <taxon>Pseudomonadota</taxon>
        <taxon>Alphaproteobacteria</taxon>
        <taxon>Rhodobacterales</taxon>
        <taxon>Roseobacteraceae</taxon>
        <taxon>Sediminimonas</taxon>
    </lineage>
</organism>
<dbReference type="AlphaFoldDB" id="A0A7C9LNS8"/>
<sequence>MSHDFDYFIVFAEMRTGSNFLETNLNAYPGLNCHGEAFNPHFIGYPKSDDILGVTQSTREVDPQALITAIRDQPGTLGGFRYFHDHDARVMDIALPDPRCAKIILTRNPVDSYVSWKIAQQTGQWKLTNVKRRKDALAEFDAQEFQEYLNTLQSFQVRLLNALQTTGQTAFYIAYEDLQNVDVINGLARFLGEEAQLSNLDRSLKPQNPEPISSKVDDFDAMREALAQLDVFNLGRTPSFEPRRGPAVPSYVAGAKAPLLYLPVRSGPEDAVQQWMAELDHVDQGDLTTQFTQKTLRQWKRNNPGHRSFTVLRHPVARAHAAFCQRILNTGPGSFTEIRKTLRRVHNLPLPGKMPDERYDAAAHRRAFVAFLKFLKANLAGQTGLRIDSAWGTQMQALQDFSRFAPPDVILREDEIASALPSLAHSVGYFDAVAPRSPAEDEPFALREIYDDRIEDLAAKVYQRDYVNFGFTRWG</sequence>